<dbReference type="InterPro" id="IPR031304">
    <property type="entry name" value="SLT_2"/>
</dbReference>
<keyword evidence="5" id="KW-1185">Reference proteome</keyword>
<dbReference type="Proteomes" id="UP000249341">
    <property type="component" value="Unassembled WGS sequence"/>
</dbReference>
<gene>
    <name evidence="4" type="ORF">B0I29_106233</name>
</gene>
<dbReference type="EMBL" id="QLMJ01000006">
    <property type="protein sequence ID" value="RAK37964.1"/>
    <property type="molecule type" value="Genomic_DNA"/>
</dbReference>
<dbReference type="Gene3D" id="1.10.530.10">
    <property type="match status" value="1"/>
</dbReference>
<dbReference type="GO" id="GO:0009253">
    <property type="term" value="P:peptidoglycan catabolic process"/>
    <property type="evidence" value="ECO:0007669"/>
    <property type="project" value="TreeGrafter"/>
</dbReference>
<feature type="transmembrane region" description="Helical" evidence="2">
    <location>
        <begin position="185"/>
        <end position="207"/>
    </location>
</feature>
<dbReference type="InterPro" id="IPR023346">
    <property type="entry name" value="Lysozyme-like_dom_sf"/>
</dbReference>
<evidence type="ECO:0000313" key="4">
    <source>
        <dbReference type="EMBL" id="RAK37964.1"/>
    </source>
</evidence>
<feature type="compositionally biased region" description="Basic and acidic residues" evidence="1">
    <location>
        <begin position="110"/>
        <end position="123"/>
    </location>
</feature>
<feature type="domain" description="Transglycosylase SLT" evidence="3">
    <location>
        <begin position="408"/>
        <end position="452"/>
    </location>
</feature>
<dbReference type="InterPro" id="IPR043426">
    <property type="entry name" value="MltB-like"/>
</dbReference>
<keyword evidence="2" id="KW-0812">Transmembrane</keyword>
<dbReference type="PANTHER" id="PTHR30163:SF8">
    <property type="entry name" value="LYTIC MUREIN TRANSGLYCOSYLASE"/>
    <property type="match status" value="1"/>
</dbReference>
<proteinExistence type="predicted"/>
<feature type="region of interest" description="Disordered" evidence="1">
    <location>
        <begin position="1"/>
        <end position="157"/>
    </location>
</feature>
<dbReference type="GO" id="GO:0008933">
    <property type="term" value="F:peptidoglycan lytic transglycosylase activity"/>
    <property type="evidence" value="ECO:0007669"/>
    <property type="project" value="TreeGrafter"/>
</dbReference>
<organism evidence="4 5">
    <name type="scientific">Actinoplanes lutulentus</name>
    <dbReference type="NCBI Taxonomy" id="1287878"/>
    <lineage>
        <taxon>Bacteria</taxon>
        <taxon>Bacillati</taxon>
        <taxon>Actinomycetota</taxon>
        <taxon>Actinomycetes</taxon>
        <taxon>Micromonosporales</taxon>
        <taxon>Micromonosporaceae</taxon>
        <taxon>Actinoplanes</taxon>
    </lineage>
</organism>
<dbReference type="SUPFAM" id="SSF53955">
    <property type="entry name" value="Lysozyme-like"/>
    <property type="match status" value="1"/>
</dbReference>
<dbReference type="Pfam" id="PF13406">
    <property type="entry name" value="SLT_2"/>
    <property type="match status" value="1"/>
</dbReference>
<keyword evidence="2" id="KW-1133">Transmembrane helix</keyword>
<accession>A0A327ZE55</accession>
<feature type="compositionally biased region" description="Low complexity" evidence="1">
    <location>
        <begin position="30"/>
        <end position="43"/>
    </location>
</feature>
<feature type="compositionally biased region" description="Low complexity" evidence="1">
    <location>
        <begin position="96"/>
        <end position="105"/>
    </location>
</feature>
<protein>
    <submittedName>
        <fullName evidence="4">Transglycosylase protein with SLT domain</fullName>
    </submittedName>
</protein>
<dbReference type="CDD" id="cd13399">
    <property type="entry name" value="Slt35-like"/>
    <property type="match status" value="1"/>
</dbReference>
<evidence type="ECO:0000256" key="1">
    <source>
        <dbReference type="SAM" id="MobiDB-lite"/>
    </source>
</evidence>
<dbReference type="AlphaFoldDB" id="A0A327ZE55"/>
<feature type="region of interest" description="Disordered" evidence="1">
    <location>
        <begin position="231"/>
        <end position="265"/>
    </location>
</feature>
<evidence type="ECO:0000256" key="2">
    <source>
        <dbReference type="SAM" id="Phobius"/>
    </source>
</evidence>
<dbReference type="PANTHER" id="PTHR30163">
    <property type="entry name" value="MEMBRANE-BOUND LYTIC MUREIN TRANSGLYCOSYLASE B"/>
    <property type="match status" value="1"/>
</dbReference>
<keyword evidence="2" id="KW-0472">Membrane</keyword>
<comment type="caution">
    <text evidence="4">The sequence shown here is derived from an EMBL/GenBank/DDBJ whole genome shotgun (WGS) entry which is preliminary data.</text>
</comment>
<name>A0A327ZE55_9ACTN</name>
<reference evidence="4 5" key="1">
    <citation type="submission" date="2018-06" db="EMBL/GenBank/DDBJ databases">
        <title>Genomic Encyclopedia of Type Strains, Phase III (KMG-III): the genomes of soil and plant-associated and newly described type strains.</title>
        <authorList>
            <person name="Whitman W."/>
        </authorList>
    </citation>
    <scope>NUCLEOTIDE SEQUENCE [LARGE SCALE GENOMIC DNA]</scope>
    <source>
        <strain evidence="4 5">CGMCC 4.7090</strain>
    </source>
</reference>
<feature type="compositionally biased region" description="Basic and acidic residues" evidence="1">
    <location>
        <begin position="44"/>
        <end position="59"/>
    </location>
</feature>
<evidence type="ECO:0000313" key="5">
    <source>
        <dbReference type="Proteomes" id="UP000249341"/>
    </source>
</evidence>
<evidence type="ECO:0000259" key="3">
    <source>
        <dbReference type="Pfam" id="PF13406"/>
    </source>
</evidence>
<sequence>MVVPVTEAPKTPAEGIELRTAAPHKGGPLESSGAAPSESSEAASSDKTDKTDKSEKPGEGPKVGAMPQVGAMPAEKATPDTVAVPKQRSKEDAAKPAEAAKPSDAGKPSEAAKSDAAGKKEPAAKAAAGEGSSDGKGDPGKAAGATAGNTAGAAVTKTRRFRPVHVAGRAGKATAGWAKGPSGRVIIPGFVIVALVVLAGTSGAYLVPKALDAAPAPSATPTFGGEAAAAASAAPGGLPGDPAAGLTGLPTGLPTDLSTGLPTGVTTGVPTVGATGLPGITGLPTGLPTGLSTTQPAVGGARPADALASWATQVGTQVGIPVVAVQAYGYAELVTAKTTPACHLSWTTLAAIAKVESEHGSHNGAVLGVDGVSTPTIYGLQLDGKGGRMLITDTDQGQLDGDPTFDRAIGPMQFIPATWKESAVDADNDGVKNPNDIDDAAMTAAVYLCKGGRDLTKAESWWDAILSYNAVRPYAQKVFQFADDYGRRSRG</sequence>
<feature type="compositionally biased region" description="Low complexity" evidence="1">
    <location>
        <begin position="140"/>
        <end position="156"/>
    </location>
</feature>